<dbReference type="EMBL" id="JH818390">
    <property type="protein sequence ID" value="EKC38715.1"/>
    <property type="molecule type" value="Genomic_DNA"/>
</dbReference>
<name>K1RBU4_MAGGI</name>
<proteinExistence type="predicted"/>
<accession>K1RBU4</accession>
<protein>
    <submittedName>
        <fullName evidence="1">Uncharacterized protein</fullName>
    </submittedName>
</protein>
<dbReference type="HOGENOM" id="CLU_2690245_0_0_1"/>
<gene>
    <name evidence="1" type="ORF">CGI_10019350</name>
</gene>
<dbReference type="AlphaFoldDB" id="K1RBU4"/>
<organism evidence="1">
    <name type="scientific">Magallana gigas</name>
    <name type="common">Pacific oyster</name>
    <name type="synonym">Crassostrea gigas</name>
    <dbReference type="NCBI Taxonomy" id="29159"/>
    <lineage>
        <taxon>Eukaryota</taxon>
        <taxon>Metazoa</taxon>
        <taxon>Spiralia</taxon>
        <taxon>Lophotrochozoa</taxon>
        <taxon>Mollusca</taxon>
        <taxon>Bivalvia</taxon>
        <taxon>Autobranchia</taxon>
        <taxon>Pteriomorphia</taxon>
        <taxon>Ostreida</taxon>
        <taxon>Ostreoidea</taxon>
        <taxon>Ostreidae</taxon>
        <taxon>Magallana</taxon>
    </lineage>
</organism>
<sequence length="74" mass="8372">MERNGGGGGRLQRLVEIVEMSKKIDNLRWLQKVLILIAENPYPGRLVTIDWLAEGAKPQLLQKLTGVSLKEFQN</sequence>
<reference evidence="1" key="1">
    <citation type="journal article" date="2012" name="Nature">
        <title>The oyster genome reveals stress adaptation and complexity of shell formation.</title>
        <authorList>
            <person name="Zhang G."/>
            <person name="Fang X."/>
            <person name="Guo X."/>
            <person name="Li L."/>
            <person name="Luo R."/>
            <person name="Xu F."/>
            <person name="Yang P."/>
            <person name="Zhang L."/>
            <person name="Wang X."/>
            <person name="Qi H."/>
            <person name="Xiong Z."/>
            <person name="Que H."/>
            <person name="Xie Y."/>
            <person name="Holland P.W."/>
            <person name="Paps J."/>
            <person name="Zhu Y."/>
            <person name="Wu F."/>
            <person name="Chen Y."/>
            <person name="Wang J."/>
            <person name="Peng C."/>
            <person name="Meng J."/>
            <person name="Yang L."/>
            <person name="Liu J."/>
            <person name="Wen B."/>
            <person name="Zhang N."/>
            <person name="Huang Z."/>
            <person name="Zhu Q."/>
            <person name="Feng Y."/>
            <person name="Mount A."/>
            <person name="Hedgecock D."/>
            <person name="Xu Z."/>
            <person name="Liu Y."/>
            <person name="Domazet-Loso T."/>
            <person name="Du Y."/>
            <person name="Sun X."/>
            <person name="Zhang S."/>
            <person name="Liu B."/>
            <person name="Cheng P."/>
            <person name="Jiang X."/>
            <person name="Li J."/>
            <person name="Fan D."/>
            <person name="Wang W."/>
            <person name="Fu W."/>
            <person name="Wang T."/>
            <person name="Wang B."/>
            <person name="Zhang J."/>
            <person name="Peng Z."/>
            <person name="Li Y."/>
            <person name="Li N."/>
            <person name="Wang J."/>
            <person name="Chen M."/>
            <person name="He Y."/>
            <person name="Tan F."/>
            <person name="Song X."/>
            <person name="Zheng Q."/>
            <person name="Huang R."/>
            <person name="Yang H."/>
            <person name="Du X."/>
            <person name="Chen L."/>
            <person name="Yang M."/>
            <person name="Gaffney P.M."/>
            <person name="Wang S."/>
            <person name="Luo L."/>
            <person name="She Z."/>
            <person name="Ming Y."/>
            <person name="Huang W."/>
            <person name="Zhang S."/>
            <person name="Huang B."/>
            <person name="Zhang Y."/>
            <person name="Qu T."/>
            <person name="Ni P."/>
            <person name="Miao G."/>
            <person name="Wang J."/>
            <person name="Wang Q."/>
            <person name="Steinberg C.E."/>
            <person name="Wang H."/>
            <person name="Li N."/>
            <person name="Qian L."/>
            <person name="Zhang G."/>
            <person name="Li Y."/>
            <person name="Yang H."/>
            <person name="Liu X."/>
            <person name="Wang J."/>
            <person name="Yin Y."/>
            <person name="Wang J."/>
        </authorList>
    </citation>
    <scope>NUCLEOTIDE SEQUENCE [LARGE SCALE GENOMIC DNA]</scope>
    <source>
        <strain evidence="1">05x7-T-G4-1.051#20</strain>
    </source>
</reference>
<dbReference type="InParanoid" id="K1RBU4"/>
<evidence type="ECO:0000313" key="1">
    <source>
        <dbReference type="EMBL" id="EKC38715.1"/>
    </source>
</evidence>